<dbReference type="KEGG" id="rhp:LPB142_12060"/>
<evidence type="ECO:0000313" key="1">
    <source>
        <dbReference type="EMBL" id="AOZ69966.1"/>
    </source>
</evidence>
<keyword evidence="2" id="KW-1185">Reference proteome</keyword>
<dbReference type="EMBL" id="CP017781">
    <property type="protein sequence ID" value="AOZ69966.1"/>
    <property type="molecule type" value="Genomic_DNA"/>
</dbReference>
<sequence length="123" mass="12899">MVHQIYERAIKETGAAVDSEAAGKIKEATRSAITTARRISLYLTDVNGDGKFDGDDIKLAAEKAGVAWDKIDPDLKTALLAGGAAGIGVNFIPFVGQAIAIPAFVGTSAYFYLVAKLRGIGKN</sequence>
<reference evidence="1 2" key="1">
    <citation type="submission" date="2016-10" db="EMBL/GenBank/DDBJ databases">
        <title>Rhodobacter sp. LPB0142, isolated from sea water.</title>
        <authorList>
            <person name="Kim E."/>
            <person name="Yi H."/>
        </authorList>
    </citation>
    <scope>NUCLEOTIDE SEQUENCE [LARGE SCALE GENOMIC DNA]</scope>
    <source>
        <strain evidence="1 2">LPB0142</strain>
    </source>
</reference>
<dbReference type="STRING" id="1850250.LPB142_12060"/>
<evidence type="ECO:0000313" key="2">
    <source>
        <dbReference type="Proteomes" id="UP000176562"/>
    </source>
</evidence>
<accession>A0A1D9MDN6</accession>
<organism evidence="1 2">
    <name type="scientific">Rhodobacter xanthinilyticus</name>
    <dbReference type="NCBI Taxonomy" id="1850250"/>
    <lineage>
        <taxon>Bacteria</taxon>
        <taxon>Pseudomonadati</taxon>
        <taxon>Pseudomonadota</taxon>
        <taxon>Alphaproteobacteria</taxon>
        <taxon>Rhodobacterales</taxon>
        <taxon>Rhodobacter group</taxon>
        <taxon>Rhodobacter</taxon>
    </lineage>
</organism>
<dbReference type="AlphaFoldDB" id="A0A1D9MDN6"/>
<dbReference type="Proteomes" id="UP000176562">
    <property type="component" value="Chromosome"/>
</dbReference>
<proteinExistence type="predicted"/>
<protein>
    <submittedName>
        <fullName evidence="1">Uncharacterized protein</fullName>
    </submittedName>
</protein>
<name>A0A1D9MDN6_9RHOB</name>
<gene>
    <name evidence="1" type="ORF">LPB142_12060</name>
</gene>